<dbReference type="Gene3D" id="1.20.140.10">
    <property type="entry name" value="Butyryl-CoA Dehydrogenase, subunit A, domain 3"/>
    <property type="match status" value="1"/>
</dbReference>
<feature type="domain" description="Acyl-CoA dehydrogenase/oxidase N-terminal" evidence="2">
    <location>
        <begin position="33"/>
        <end position="115"/>
    </location>
</feature>
<evidence type="ECO:0000256" key="1">
    <source>
        <dbReference type="ARBA" id="ARBA00023002"/>
    </source>
</evidence>
<dbReference type="PIRSF" id="PIRSF016578">
    <property type="entry name" value="HsaA"/>
    <property type="match status" value="1"/>
</dbReference>
<dbReference type="Proteomes" id="UP000011200">
    <property type="component" value="Chromosome"/>
</dbReference>
<dbReference type="SUPFAM" id="SSF56645">
    <property type="entry name" value="Acyl-CoA dehydrogenase NM domain-like"/>
    <property type="match status" value="1"/>
</dbReference>
<organism evidence="4 5">
    <name type="scientific">Mycolicibacterium smegmatis (strain MKD8)</name>
    <name type="common">Mycobacterium smegmatis</name>
    <dbReference type="NCBI Taxonomy" id="1214915"/>
    <lineage>
        <taxon>Bacteria</taxon>
        <taxon>Bacillati</taxon>
        <taxon>Actinomycetota</taxon>
        <taxon>Actinomycetes</taxon>
        <taxon>Mycobacteriales</taxon>
        <taxon>Mycobacteriaceae</taxon>
        <taxon>Mycolicibacterium</taxon>
    </lineage>
</organism>
<dbReference type="SUPFAM" id="SSF47203">
    <property type="entry name" value="Acyl-CoA dehydrogenase C-terminal domain-like"/>
    <property type="match status" value="1"/>
</dbReference>
<dbReference type="Pfam" id="PF08028">
    <property type="entry name" value="Acyl-CoA_dh_2"/>
    <property type="match status" value="1"/>
</dbReference>
<dbReference type="Gene3D" id="1.10.540.10">
    <property type="entry name" value="Acyl-CoA dehydrogenase/oxidase, N-terminal domain"/>
    <property type="match status" value="1"/>
</dbReference>
<feature type="domain" description="Acyl-CoA dehydrogenase C-terminal" evidence="3">
    <location>
        <begin position="244"/>
        <end position="368"/>
    </location>
</feature>
<dbReference type="InterPro" id="IPR013107">
    <property type="entry name" value="Acyl-CoA_DH_C"/>
</dbReference>
<gene>
    <name evidence="4" type="ORF">D806_002000</name>
</gene>
<dbReference type="InterPro" id="IPR046373">
    <property type="entry name" value="Acyl-CoA_Oxase/DH_mid-dom_sf"/>
</dbReference>
<dbReference type="PANTHER" id="PTHR43884:SF25">
    <property type="entry name" value="ACYL-COA DEHYDROGENASE YDBM-RELATED"/>
    <property type="match status" value="1"/>
</dbReference>
<evidence type="ECO:0000259" key="3">
    <source>
        <dbReference type="Pfam" id="PF08028"/>
    </source>
</evidence>
<evidence type="ECO:0000313" key="4">
    <source>
        <dbReference type="EMBL" id="AWT51194.1"/>
    </source>
</evidence>
<protein>
    <submittedName>
        <fullName evidence="4">Acyl-CoA dehydrogenase, C-domain protein</fullName>
    </submittedName>
</protein>
<dbReference type="InterPro" id="IPR037069">
    <property type="entry name" value="AcylCoA_DH/ox_N_sf"/>
</dbReference>
<dbReference type="AlphaFoldDB" id="A0A2U9PHH8"/>
<dbReference type="InterPro" id="IPR009100">
    <property type="entry name" value="AcylCoA_DH/oxidase_NM_dom_sf"/>
</dbReference>
<evidence type="ECO:0000259" key="2">
    <source>
        <dbReference type="Pfam" id="PF02771"/>
    </source>
</evidence>
<dbReference type="PANTHER" id="PTHR43884">
    <property type="entry name" value="ACYL-COA DEHYDROGENASE"/>
    <property type="match status" value="1"/>
</dbReference>
<dbReference type="GO" id="GO:0003995">
    <property type="term" value="F:acyl-CoA dehydrogenase activity"/>
    <property type="evidence" value="ECO:0007669"/>
    <property type="project" value="TreeGrafter"/>
</dbReference>
<keyword evidence="1" id="KW-0560">Oxidoreductase</keyword>
<sequence length="391" mass="41315">MTQNRFAAPIVPIGMTTQVQTHDVLDLPGSLRASIEASVEEADHLGDIPSSLHDELRDAGAFRLLTPRELGGWAAPLPTTLSVYEKFGRIDGSVGLLVWNTNFGFIGAMLPETGNKRIWGTGAEPVFANSGMPGTATPVDGGFRLSGHWKIVTGIRSATWIVVVGIVTGDTDGAPDVRLFAVPTDQIDIKDTWNVTGLRATGSRDVVIDDVFVPEDLATRLDAPVNTDSPVYGGFIGNLVFGGCAAVTLGIAAHMIEETVTLVQSKASMVGGVVADATRTQYLVAKAQASVDAARLLLLSTAAELADAGDQLTLDQRAAHRAAITHAADVSRVALVDMYNLAGSSALYRTNAIERIFRDGMAATQHANQSALFMEGAGRVRLGMDHGLPLF</sequence>
<proteinExistence type="predicted"/>
<dbReference type="Pfam" id="PF02771">
    <property type="entry name" value="Acyl-CoA_dh_N"/>
    <property type="match status" value="1"/>
</dbReference>
<evidence type="ECO:0000313" key="5">
    <source>
        <dbReference type="Proteomes" id="UP000011200"/>
    </source>
</evidence>
<dbReference type="InterPro" id="IPR036250">
    <property type="entry name" value="AcylCo_DH-like_C"/>
</dbReference>
<dbReference type="Gene3D" id="2.40.110.10">
    <property type="entry name" value="Butyryl-CoA Dehydrogenase, subunit A, domain 2"/>
    <property type="match status" value="1"/>
</dbReference>
<dbReference type="InterPro" id="IPR013786">
    <property type="entry name" value="AcylCoA_DH/ox_N"/>
</dbReference>
<accession>A0A2U9PHH8</accession>
<dbReference type="EMBL" id="CP027541">
    <property type="protein sequence ID" value="AWT51194.1"/>
    <property type="molecule type" value="Genomic_DNA"/>
</dbReference>
<dbReference type="GO" id="GO:0050660">
    <property type="term" value="F:flavin adenine dinucleotide binding"/>
    <property type="evidence" value="ECO:0007669"/>
    <property type="project" value="InterPro"/>
</dbReference>
<name>A0A2U9PHH8_MYCSE</name>
<reference evidence="4 5" key="1">
    <citation type="journal article" date="2013" name="Genome Announc.">
        <title>Draft genome sequence of MKD8, a conjugal recipient Mycobacterium smegmatis strain.</title>
        <authorList>
            <person name="Gray T.A."/>
            <person name="Palumbo M.J."/>
            <person name="Derbyshire K.M."/>
        </authorList>
    </citation>
    <scope>NUCLEOTIDE SEQUENCE [LARGE SCALE GENOMIC DNA]</scope>
    <source>
        <strain evidence="4 5">MKD8</strain>
    </source>
</reference>
<reference evidence="5" key="2">
    <citation type="submission" date="2018-03" db="EMBL/GenBank/DDBJ databases">
        <authorList>
            <person name="Derbyshire K."/>
            <person name="Gray T.A."/>
            <person name="Champion M."/>
        </authorList>
    </citation>
    <scope>NUCLEOTIDE SEQUENCE [LARGE SCALE GENOMIC DNA]</scope>
    <source>
        <strain evidence="5">MKD8</strain>
    </source>
</reference>